<dbReference type="PANTHER" id="PTHR12126">
    <property type="entry name" value="NADH-UBIQUINONE OXIDOREDUCTASE 39 KDA SUBUNIT-RELATED"/>
    <property type="match status" value="1"/>
</dbReference>
<dbReference type="SUPFAM" id="SSF51735">
    <property type="entry name" value="NAD(P)-binding Rossmann-fold domains"/>
    <property type="match status" value="1"/>
</dbReference>
<dbReference type="AlphaFoldDB" id="A0AAW9QYW4"/>
<organism evidence="2 3">
    <name type="scientific">Denitratimonas tolerans</name>
    <dbReference type="NCBI Taxonomy" id="1338420"/>
    <lineage>
        <taxon>Bacteria</taxon>
        <taxon>Pseudomonadati</taxon>
        <taxon>Pseudomonadota</taxon>
        <taxon>Gammaproteobacteria</taxon>
        <taxon>Lysobacterales</taxon>
        <taxon>Lysobacteraceae</taxon>
        <taxon>Denitratimonas</taxon>
    </lineage>
</organism>
<dbReference type="Proteomes" id="UP001364472">
    <property type="component" value="Unassembled WGS sequence"/>
</dbReference>
<accession>A0AAW9QYW4</accession>
<comment type="caution">
    <text evidence="2">The sequence shown here is derived from an EMBL/GenBank/DDBJ whole genome shotgun (WGS) entry which is preliminary data.</text>
</comment>
<dbReference type="EMBL" id="JBBDHC010000001">
    <property type="protein sequence ID" value="MEJ1248114.1"/>
    <property type="molecule type" value="Genomic_DNA"/>
</dbReference>
<evidence type="ECO:0000313" key="3">
    <source>
        <dbReference type="Proteomes" id="UP001364472"/>
    </source>
</evidence>
<evidence type="ECO:0000259" key="1">
    <source>
        <dbReference type="Pfam" id="PF13460"/>
    </source>
</evidence>
<dbReference type="InterPro" id="IPR016040">
    <property type="entry name" value="NAD(P)-bd_dom"/>
</dbReference>
<dbReference type="PANTHER" id="PTHR12126:SF11">
    <property type="entry name" value="NADH DEHYDROGENASE [UBIQUINONE] 1 ALPHA SUBCOMPLEX SUBUNIT 9, MITOCHONDRIAL"/>
    <property type="match status" value="1"/>
</dbReference>
<proteinExistence type="predicted"/>
<dbReference type="InterPro" id="IPR036291">
    <property type="entry name" value="NAD(P)-bd_dom_sf"/>
</dbReference>
<dbReference type="CDD" id="cd05271">
    <property type="entry name" value="NDUFA9_like_SDR_a"/>
    <property type="match status" value="1"/>
</dbReference>
<evidence type="ECO:0000313" key="2">
    <source>
        <dbReference type="EMBL" id="MEJ1248114.1"/>
    </source>
</evidence>
<dbReference type="Pfam" id="PF13460">
    <property type="entry name" value="NAD_binding_10"/>
    <property type="match status" value="1"/>
</dbReference>
<dbReference type="Gene3D" id="3.40.50.720">
    <property type="entry name" value="NAD(P)-binding Rossmann-like Domain"/>
    <property type="match status" value="1"/>
</dbReference>
<keyword evidence="3" id="KW-1185">Reference proteome</keyword>
<gene>
    <name evidence="2" type="ORF">WB794_00250</name>
</gene>
<dbReference type="RefSeq" id="WP_337333833.1">
    <property type="nucleotide sequence ID" value="NZ_JBBDHC010000001.1"/>
</dbReference>
<reference evidence="2 3" key="1">
    <citation type="journal article" date="2016" name="Antonie Van Leeuwenhoek">
        <title>Denitratimonas tolerans gen. nov., sp. nov., a denitrifying bacterium isolated from a bioreactor for tannery wastewater treatment.</title>
        <authorList>
            <person name="Han S.I."/>
            <person name="Kim J.O."/>
            <person name="Lee Y.R."/>
            <person name="Ekpeghere K.I."/>
            <person name="Koh S.C."/>
            <person name="Whang K.S."/>
        </authorList>
    </citation>
    <scope>NUCLEOTIDE SEQUENCE [LARGE SCALE GENOMIC DNA]</scope>
    <source>
        <strain evidence="2 3">KACC 17565</strain>
    </source>
</reference>
<dbReference type="InterPro" id="IPR051207">
    <property type="entry name" value="ComplexI_NDUFA9_subunit"/>
</dbReference>
<protein>
    <submittedName>
        <fullName evidence="2">Complex I NDUFA9 subunit family protein</fullName>
    </submittedName>
</protein>
<feature type="domain" description="NAD(P)-binding" evidence="1">
    <location>
        <begin position="10"/>
        <end position="152"/>
    </location>
</feature>
<name>A0AAW9QYW4_9GAMM</name>
<dbReference type="GO" id="GO:0044877">
    <property type="term" value="F:protein-containing complex binding"/>
    <property type="evidence" value="ECO:0007669"/>
    <property type="project" value="TreeGrafter"/>
</dbReference>
<sequence length="314" mass="34407">MSLSRIVVFGGTGFVGRRLVAELVRRGFAVTVPSRNRERQRDLLVLPGVEVVTADVYAAADLRRLLDGAQAAINLIGILNERGRRGHGFQRAHVDFTDSLIAACRASGVRRLLQMSALNAGRGESHYLRTRGQAEDSVRGSGLEWTIFQPSVIFGPGDGLFDRFAKLLRLAPVLPLARAGARFAPVYVGDVTEAFVRALEDPATIGQLYEIYGAETLSLAEIVRYTARCLGLRRAILPLPDALGRLQAAIFDFVPGKPFSTDNFLSLKRDAVGGIDGLYRLGIEKTPIDAIVPQQLGVGARQPRHDRWRRARRA</sequence>